<accession>A0A834MKS6</accession>
<dbReference type="EMBL" id="JAACXV010000037">
    <property type="protein sequence ID" value="KAF7286126.1"/>
    <property type="molecule type" value="Genomic_DNA"/>
</dbReference>
<dbReference type="AlphaFoldDB" id="A0A834MKS6"/>
<protein>
    <submittedName>
        <fullName evidence="1">Uncharacterized protein</fullName>
    </submittedName>
</protein>
<evidence type="ECO:0000313" key="2">
    <source>
        <dbReference type="Proteomes" id="UP000625711"/>
    </source>
</evidence>
<evidence type="ECO:0000313" key="1">
    <source>
        <dbReference type="EMBL" id="KAF7286126.1"/>
    </source>
</evidence>
<keyword evidence="2" id="KW-1185">Reference proteome</keyword>
<name>A0A834MKS6_RHYFE</name>
<organism evidence="1 2">
    <name type="scientific">Rhynchophorus ferrugineus</name>
    <name type="common">Red palm weevil</name>
    <name type="synonym">Curculio ferrugineus</name>
    <dbReference type="NCBI Taxonomy" id="354439"/>
    <lineage>
        <taxon>Eukaryota</taxon>
        <taxon>Metazoa</taxon>
        <taxon>Ecdysozoa</taxon>
        <taxon>Arthropoda</taxon>
        <taxon>Hexapoda</taxon>
        <taxon>Insecta</taxon>
        <taxon>Pterygota</taxon>
        <taxon>Neoptera</taxon>
        <taxon>Endopterygota</taxon>
        <taxon>Coleoptera</taxon>
        <taxon>Polyphaga</taxon>
        <taxon>Cucujiformia</taxon>
        <taxon>Curculionidae</taxon>
        <taxon>Dryophthorinae</taxon>
        <taxon>Rhynchophorus</taxon>
    </lineage>
</organism>
<gene>
    <name evidence="1" type="ORF">GWI33_007770</name>
</gene>
<reference evidence="1" key="1">
    <citation type="submission" date="2020-08" db="EMBL/GenBank/DDBJ databases">
        <title>Genome sequencing and assembly of the red palm weevil Rhynchophorus ferrugineus.</title>
        <authorList>
            <person name="Dias G.B."/>
            <person name="Bergman C.M."/>
            <person name="Manee M."/>
        </authorList>
    </citation>
    <scope>NUCLEOTIDE SEQUENCE</scope>
    <source>
        <strain evidence="1">AA-2017</strain>
        <tissue evidence="1">Whole larva</tissue>
    </source>
</reference>
<sequence length="76" mass="8944">MNATNQLLVEDENNNVVPQILSEHNYAKTYEDSKWNETERSEAVAMNILCEHNYAKSYEDSIWKDTENRQTVTMNM</sequence>
<dbReference type="Proteomes" id="UP000625711">
    <property type="component" value="Unassembled WGS sequence"/>
</dbReference>
<proteinExistence type="predicted"/>
<comment type="caution">
    <text evidence="1">The sequence shown here is derived from an EMBL/GenBank/DDBJ whole genome shotgun (WGS) entry which is preliminary data.</text>
</comment>